<sequence length="42" mass="4756">MGQFMAIVALILAFFSYRHTVCRLTLPLRTTIPLLAIAYTDL</sequence>
<accession>A0A376IYM6</accession>
<name>A0A376IYM6_ECOLX</name>
<reference evidence="1 2" key="1">
    <citation type="submission" date="2018-06" db="EMBL/GenBank/DDBJ databases">
        <authorList>
            <consortium name="Pathogen Informatics"/>
            <person name="Doyle S."/>
        </authorList>
    </citation>
    <scope>NUCLEOTIDE SEQUENCE [LARGE SCALE GENOMIC DNA]</scope>
    <source>
        <strain evidence="1 2">NCTC10764</strain>
    </source>
</reference>
<gene>
    <name evidence="1" type="ORF">NCTC10764_00005</name>
</gene>
<protein>
    <submittedName>
        <fullName evidence="1">Uncharacterized protein</fullName>
    </submittedName>
</protein>
<dbReference type="Proteomes" id="UP000255201">
    <property type="component" value="Unassembled WGS sequence"/>
</dbReference>
<proteinExistence type="predicted"/>
<dbReference type="EMBL" id="UFZL01000001">
    <property type="protein sequence ID" value="STE53380.1"/>
    <property type="molecule type" value="Genomic_DNA"/>
</dbReference>
<evidence type="ECO:0000313" key="2">
    <source>
        <dbReference type="Proteomes" id="UP000255201"/>
    </source>
</evidence>
<evidence type="ECO:0000313" key="1">
    <source>
        <dbReference type="EMBL" id="STE53380.1"/>
    </source>
</evidence>
<dbReference type="AlphaFoldDB" id="A0A376IYM6"/>
<organism evidence="1 2">
    <name type="scientific">Escherichia coli</name>
    <dbReference type="NCBI Taxonomy" id="562"/>
    <lineage>
        <taxon>Bacteria</taxon>
        <taxon>Pseudomonadati</taxon>
        <taxon>Pseudomonadota</taxon>
        <taxon>Gammaproteobacteria</taxon>
        <taxon>Enterobacterales</taxon>
        <taxon>Enterobacteriaceae</taxon>
        <taxon>Escherichia</taxon>
    </lineage>
</organism>